<dbReference type="AlphaFoldDB" id="A0A179DEZ2"/>
<evidence type="ECO:0008006" key="3">
    <source>
        <dbReference type="Google" id="ProtNLM"/>
    </source>
</evidence>
<dbReference type="RefSeq" id="WP_068822599.1">
    <property type="nucleotide sequence ID" value="NZ_LWHJ01000028.1"/>
</dbReference>
<name>A0A179DEZ2_9SPHI</name>
<dbReference type="Proteomes" id="UP000078459">
    <property type="component" value="Unassembled WGS sequence"/>
</dbReference>
<protein>
    <recommendedName>
        <fullName evidence="3">Periplasmic protein</fullName>
    </recommendedName>
</protein>
<evidence type="ECO:0000313" key="2">
    <source>
        <dbReference type="Proteomes" id="UP000078459"/>
    </source>
</evidence>
<comment type="caution">
    <text evidence="1">The sequence shown here is derived from an EMBL/GenBank/DDBJ whole genome shotgun (WGS) entry which is preliminary data.</text>
</comment>
<organism evidence="1 2">
    <name type="scientific">Pedobacter psychrophilus</name>
    <dbReference type="NCBI Taxonomy" id="1826909"/>
    <lineage>
        <taxon>Bacteria</taxon>
        <taxon>Pseudomonadati</taxon>
        <taxon>Bacteroidota</taxon>
        <taxon>Sphingobacteriia</taxon>
        <taxon>Sphingobacteriales</taxon>
        <taxon>Sphingobacteriaceae</taxon>
        <taxon>Pedobacter</taxon>
    </lineage>
</organism>
<gene>
    <name evidence="1" type="ORF">A5893_10360</name>
</gene>
<dbReference type="SUPFAM" id="SSF82185">
    <property type="entry name" value="Histone H3 K4-specific methyltransferase SET7/9 N-terminal domain"/>
    <property type="match status" value="1"/>
</dbReference>
<keyword evidence="2" id="KW-1185">Reference proteome</keyword>
<sequence length="224" mass="25940">MKIQLLILLIFLTKLSVSQVKQAILKKEYISDNYSLYYSIDESKVLNGNYYVNDAKNALVLKGNYSNGLRNGLWLLFNNDGSLKMSFNSSSNKLIFLIPNFFSNIGYSFSEEKMKDFRLALPLFSFDLLFDLLSQNKAFKSLDRESAKELSLVASINENGKATFTINKNDNILIDNLEIENNKFFDLDWIPAFNSNRNTSIRLIFPLNITPDSDAERQRFRWNY</sequence>
<dbReference type="OrthoDB" id="7342920at2"/>
<reference evidence="1 2" key="1">
    <citation type="submission" date="2016-04" db="EMBL/GenBank/DDBJ databases">
        <authorList>
            <person name="Evans L.H."/>
            <person name="Alamgir A."/>
            <person name="Owens N."/>
            <person name="Weber N.D."/>
            <person name="Virtaneva K."/>
            <person name="Barbian K."/>
            <person name="Babar A."/>
            <person name="Rosenke K."/>
        </authorList>
    </citation>
    <scope>NUCLEOTIDE SEQUENCE [LARGE SCALE GENOMIC DNA]</scope>
    <source>
        <strain evidence="1 2">CCM 8644</strain>
    </source>
</reference>
<dbReference type="EMBL" id="LWHJ01000028">
    <property type="protein sequence ID" value="OAQ39069.1"/>
    <property type="molecule type" value="Genomic_DNA"/>
</dbReference>
<evidence type="ECO:0000313" key="1">
    <source>
        <dbReference type="EMBL" id="OAQ39069.1"/>
    </source>
</evidence>
<reference evidence="1 2" key="2">
    <citation type="submission" date="2016-06" db="EMBL/GenBank/DDBJ databases">
        <title>Pedobacter psychrophilus sp. nov., isolated from Antarctic fragmentary rock.</title>
        <authorList>
            <person name="Svec P."/>
        </authorList>
    </citation>
    <scope>NUCLEOTIDE SEQUENCE [LARGE SCALE GENOMIC DNA]</scope>
    <source>
        <strain evidence="1 2">CCM 8644</strain>
    </source>
</reference>
<proteinExistence type="predicted"/>
<dbReference type="STRING" id="1826909.A5893_10360"/>
<accession>A0A179DEZ2</accession>